<reference evidence="2 3" key="1">
    <citation type="submission" date="2020-08" db="EMBL/GenBank/DDBJ databases">
        <title>Novel species isolated from subtropical streams in China.</title>
        <authorList>
            <person name="Lu H."/>
        </authorList>
    </citation>
    <scope>NUCLEOTIDE SEQUENCE [LARGE SCALE GENOMIC DNA]</scope>
    <source>
        <strain evidence="2 3">FT31W</strain>
    </source>
</reference>
<dbReference type="SUPFAM" id="SSF52540">
    <property type="entry name" value="P-loop containing nucleoside triphosphate hydrolases"/>
    <property type="match status" value="1"/>
</dbReference>
<dbReference type="Pfam" id="PF13469">
    <property type="entry name" value="Sulfotransfer_3"/>
    <property type="match status" value="1"/>
</dbReference>
<keyword evidence="3" id="KW-1185">Reference proteome</keyword>
<dbReference type="PANTHER" id="PTHR12788:SF10">
    <property type="entry name" value="PROTEIN-TYROSINE SULFOTRANSFERASE"/>
    <property type="match status" value="1"/>
</dbReference>
<name>A0ABR6YM46_9BURK</name>
<comment type="caution">
    <text evidence="2">The sequence shown here is derived from an EMBL/GenBank/DDBJ whole genome shotgun (WGS) entry which is preliminary data.</text>
</comment>
<proteinExistence type="predicted"/>
<gene>
    <name evidence="2" type="ORF">H8K27_07525</name>
</gene>
<dbReference type="RefSeq" id="WP_186862531.1">
    <property type="nucleotide sequence ID" value="NZ_JACOGC010000002.1"/>
</dbReference>
<dbReference type="Gene3D" id="3.40.50.300">
    <property type="entry name" value="P-loop containing nucleotide triphosphate hydrolases"/>
    <property type="match status" value="1"/>
</dbReference>
<dbReference type="InterPro" id="IPR027417">
    <property type="entry name" value="P-loop_NTPase"/>
</dbReference>
<protein>
    <submittedName>
        <fullName evidence="2">Sulfotransferase</fullName>
    </submittedName>
</protein>
<evidence type="ECO:0000256" key="1">
    <source>
        <dbReference type="ARBA" id="ARBA00022679"/>
    </source>
</evidence>
<dbReference type="EMBL" id="JACOGC010000002">
    <property type="protein sequence ID" value="MBC3884973.1"/>
    <property type="molecule type" value="Genomic_DNA"/>
</dbReference>
<dbReference type="PANTHER" id="PTHR12788">
    <property type="entry name" value="PROTEIN-TYROSINE SULFOTRANSFERASE 2"/>
    <property type="match status" value="1"/>
</dbReference>
<dbReference type="Proteomes" id="UP000613113">
    <property type="component" value="Unassembled WGS sequence"/>
</dbReference>
<sequence>MEQEIKPLSIAKIQSRPRPVLMTPLRRCGSHALRLRLNNSPEFYSPYPLHIIDFMPLLPRYGDLRIDQNYFRLIVDVIGLQTSSMVKWNDIVFDPVDIFEAIKQEKRSIHRVLWELLLRAGELHHASIVMDKSLDSVRYADELLELFPDMLFLNVVRDPRAQVASMNRAIIHEYDATLNALAWVDAHKMASALIEKYPDSVLTIRYEDFLSNQELVLRRICEFLGISFLPAMLDVSHSQEALQISQLSALWESNRFPPLMANKDKFRQQLSLDEIEVIETLCKSFMQKYGYEAMTPANADITQSMLAVAGEKSLSGRLQAWADLKENNFKDYILRRYRADYLGRLMAMLPPPA</sequence>
<organism evidence="2 3">
    <name type="scientific">Undibacterium griseum</name>
    <dbReference type="NCBI Taxonomy" id="2762295"/>
    <lineage>
        <taxon>Bacteria</taxon>
        <taxon>Pseudomonadati</taxon>
        <taxon>Pseudomonadota</taxon>
        <taxon>Betaproteobacteria</taxon>
        <taxon>Burkholderiales</taxon>
        <taxon>Oxalobacteraceae</taxon>
        <taxon>Undibacterium</taxon>
    </lineage>
</organism>
<dbReference type="InterPro" id="IPR026634">
    <property type="entry name" value="TPST-like"/>
</dbReference>
<accession>A0ABR6YM46</accession>
<evidence type="ECO:0000313" key="2">
    <source>
        <dbReference type="EMBL" id="MBC3884973.1"/>
    </source>
</evidence>
<evidence type="ECO:0000313" key="3">
    <source>
        <dbReference type="Proteomes" id="UP000613113"/>
    </source>
</evidence>
<keyword evidence="1" id="KW-0808">Transferase</keyword>